<evidence type="ECO:0000313" key="9">
    <source>
        <dbReference type="Proteomes" id="UP001595904"/>
    </source>
</evidence>
<evidence type="ECO:0000256" key="3">
    <source>
        <dbReference type="ARBA" id="ARBA00022692"/>
    </source>
</evidence>
<dbReference type="InterPro" id="IPR032694">
    <property type="entry name" value="CopC/D"/>
</dbReference>
<feature type="transmembrane region" description="Helical" evidence="6">
    <location>
        <begin position="257"/>
        <end position="275"/>
    </location>
</feature>
<dbReference type="PANTHER" id="PTHR34820:SF4">
    <property type="entry name" value="INNER MEMBRANE PROTEIN YEBZ"/>
    <property type="match status" value="1"/>
</dbReference>
<feature type="transmembrane region" description="Helical" evidence="6">
    <location>
        <begin position="78"/>
        <end position="100"/>
    </location>
</feature>
<dbReference type="RefSeq" id="WP_380601704.1">
    <property type="nucleotide sequence ID" value="NZ_JBHSDU010000014.1"/>
</dbReference>
<keyword evidence="9" id="KW-1185">Reference proteome</keyword>
<evidence type="ECO:0000256" key="4">
    <source>
        <dbReference type="ARBA" id="ARBA00022989"/>
    </source>
</evidence>
<evidence type="ECO:0000256" key="2">
    <source>
        <dbReference type="ARBA" id="ARBA00022475"/>
    </source>
</evidence>
<keyword evidence="3 6" id="KW-0812">Transmembrane</keyword>
<reference evidence="9" key="1">
    <citation type="journal article" date="2019" name="Int. J. Syst. Evol. Microbiol.">
        <title>The Global Catalogue of Microorganisms (GCM) 10K type strain sequencing project: providing services to taxonomists for standard genome sequencing and annotation.</title>
        <authorList>
            <consortium name="The Broad Institute Genomics Platform"/>
            <consortium name="The Broad Institute Genome Sequencing Center for Infectious Disease"/>
            <person name="Wu L."/>
            <person name="Ma J."/>
        </authorList>
    </citation>
    <scope>NUCLEOTIDE SEQUENCE [LARGE SCALE GENOMIC DNA]</scope>
    <source>
        <strain evidence="9">CGMCC 1.10759</strain>
    </source>
</reference>
<evidence type="ECO:0000256" key="1">
    <source>
        <dbReference type="ARBA" id="ARBA00004651"/>
    </source>
</evidence>
<dbReference type="Pfam" id="PF05425">
    <property type="entry name" value="CopD"/>
    <property type="match status" value="1"/>
</dbReference>
<protein>
    <recommendedName>
        <fullName evidence="6">Copper resistance protein D</fullName>
    </recommendedName>
</protein>
<keyword evidence="4 6" id="KW-1133">Transmembrane helix</keyword>
<dbReference type="PANTHER" id="PTHR34820">
    <property type="entry name" value="INNER MEMBRANE PROTEIN YEBZ"/>
    <property type="match status" value="1"/>
</dbReference>
<dbReference type="EMBL" id="JBHSDU010000014">
    <property type="protein sequence ID" value="MFC4312370.1"/>
    <property type="molecule type" value="Genomic_DNA"/>
</dbReference>
<name>A0ABV8SZ49_9GAMM</name>
<comment type="caution">
    <text evidence="6">Lacks conserved residue(s) required for the propagation of feature annotation.</text>
</comment>
<feature type="transmembrane region" description="Helical" evidence="6">
    <location>
        <begin position="136"/>
        <end position="156"/>
    </location>
</feature>
<comment type="similarity">
    <text evidence="6">Belongs to the CopD family.</text>
</comment>
<feature type="transmembrane region" description="Helical" evidence="6">
    <location>
        <begin position="47"/>
        <end position="66"/>
    </location>
</feature>
<feature type="transmembrane region" description="Helical" evidence="6">
    <location>
        <begin position="177"/>
        <end position="197"/>
    </location>
</feature>
<comment type="caution">
    <text evidence="8">The sequence shown here is derived from an EMBL/GenBank/DDBJ whole genome shotgun (WGS) entry which is preliminary data.</text>
</comment>
<dbReference type="Proteomes" id="UP001595904">
    <property type="component" value="Unassembled WGS sequence"/>
</dbReference>
<keyword evidence="6" id="KW-0997">Cell inner membrane</keyword>
<evidence type="ECO:0000256" key="6">
    <source>
        <dbReference type="RuleBase" id="RU369037"/>
    </source>
</evidence>
<organism evidence="8 9">
    <name type="scientific">Steroidobacter flavus</name>
    <dbReference type="NCBI Taxonomy" id="1842136"/>
    <lineage>
        <taxon>Bacteria</taxon>
        <taxon>Pseudomonadati</taxon>
        <taxon>Pseudomonadota</taxon>
        <taxon>Gammaproteobacteria</taxon>
        <taxon>Steroidobacterales</taxon>
        <taxon>Steroidobacteraceae</taxon>
        <taxon>Steroidobacter</taxon>
    </lineage>
</organism>
<evidence type="ECO:0000313" key="8">
    <source>
        <dbReference type="EMBL" id="MFC4312370.1"/>
    </source>
</evidence>
<feature type="transmembrane region" description="Helical" evidence="6">
    <location>
        <begin position="209"/>
        <end position="229"/>
    </location>
</feature>
<keyword evidence="5 6" id="KW-0472">Membrane</keyword>
<evidence type="ECO:0000259" key="7">
    <source>
        <dbReference type="Pfam" id="PF05425"/>
    </source>
</evidence>
<accession>A0ABV8SZ49</accession>
<feature type="transmembrane region" description="Helical" evidence="6">
    <location>
        <begin position="6"/>
        <end position="26"/>
    </location>
</feature>
<dbReference type="InterPro" id="IPR008457">
    <property type="entry name" value="Cu-R_CopD_dom"/>
</dbReference>
<gene>
    <name evidence="8" type="ORF">ACFPN2_25025</name>
</gene>
<proteinExistence type="inferred from homology"/>
<comment type="function">
    <text evidence="6">Involved in copper resistance.</text>
</comment>
<keyword evidence="6" id="KW-0186">Copper</keyword>
<evidence type="ECO:0000256" key="5">
    <source>
        <dbReference type="ARBA" id="ARBA00023136"/>
    </source>
</evidence>
<keyword evidence="2 6" id="KW-1003">Cell membrane</keyword>
<comment type="subcellular location">
    <subcellularLocation>
        <location evidence="6">Cell inner membrane</location>
        <topology evidence="6">Multi-pass membrane protein</topology>
    </subcellularLocation>
    <subcellularLocation>
        <location evidence="1">Cell membrane</location>
        <topology evidence="1">Multi-pass membrane protein</topology>
    </subcellularLocation>
</comment>
<feature type="domain" description="Copper resistance protein D" evidence="7">
    <location>
        <begin position="171"/>
        <end position="270"/>
    </location>
</feature>
<sequence>MLDALSMMLKALLYAGILAGAGAVFAQATLRPQPDSVRFLSQLSQRGAALTILAALANAVCLIFRLGGEFDTATLSAVFLSGVGAAICLQVTGSALLLLGAHDGESARAMQLSNAILVTASFAFNGHAAAEGFTTGLVALLHVSLAAWWFAALWVLRDACLHADFNEAATLVRRFSTIAFGLVGGLVIAGLLLVGALVEFDRDPWLSGYGQWLAVKIAIVGIALGLASYNKIRLTPQLVAGDVRAARSLGRMIDAELICIGAVLIATAILTTYTSPHQGE</sequence>